<dbReference type="KEGG" id="xor:XOC_2644"/>
<reference evidence="1 2" key="1">
    <citation type="journal article" date="2011" name="J. Bacteriol.">
        <title>Two new complete genome sequences offer insight into host and tissue specificity of plant pathogenic Xanthomonas spp.</title>
        <authorList>
            <person name="Bogdanove A.J."/>
            <person name="Koebnik R."/>
            <person name="Lu H."/>
            <person name="Furutani A."/>
            <person name="Angiuoli S.V."/>
            <person name="Patil P.B."/>
            <person name="Van Sluys M.A."/>
            <person name="Ryan R.P."/>
            <person name="Meyer D.F."/>
            <person name="Han S.W."/>
            <person name="Aparna G."/>
            <person name="Rajaram M."/>
            <person name="Delcher A.L."/>
            <person name="Phillippy A.M."/>
            <person name="Puiu D."/>
            <person name="Schatz M.C."/>
            <person name="Shumway M."/>
            <person name="Sommer D.D."/>
            <person name="Trapnell C."/>
            <person name="Benahmed F."/>
            <person name="Dimitrov G."/>
            <person name="Madupu R."/>
            <person name="Radune D."/>
            <person name="Sullivan S."/>
            <person name="Jha G."/>
            <person name="Ishihara H."/>
            <person name="Lee S.W."/>
            <person name="Pandey A."/>
            <person name="Sharma V."/>
            <person name="Sriariyanun M."/>
            <person name="Szurek B."/>
            <person name="Vera-Cruz C.M."/>
            <person name="Dorman K.S."/>
            <person name="Ronald P.C."/>
            <person name="Verdier V."/>
            <person name="Dow J.M."/>
            <person name="Sonti R.V."/>
            <person name="Tsuge S."/>
            <person name="Brendel V.P."/>
            <person name="Rabinowicz P.D."/>
            <person name="Leach J.E."/>
            <person name="White F.F."/>
            <person name="Salzberg S.L."/>
        </authorList>
    </citation>
    <scope>NUCLEOTIDE SEQUENCE [LARGE SCALE GENOMIC DNA]</scope>
    <source>
        <strain evidence="1 2">BLS256</strain>
    </source>
</reference>
<dbReference type="Proteomes" id="UP000008851">
    <property type="component" value="Chromosome"/>
</dbReference>
<dbReference type="EMBL" id="CP003057">
    <property type="protein sequence ID" value="AEQ96754.1"/>
    <property type="molecule type" value="Genomic_DNA"/>
</dbReference>
<dbReference type="AlphaFoldDB" id="G7THH0"/>
<name>G7THH0_XANOB</name>
<evidence type="ECO:0000313" key="1">
    <source>
        <dbReference type="EMBL" id="AEQ96754.1"/>
    </source>
</evidence>
<evidence type="ECO:0000313" key="2">
    <source>
        <dbReference type="Proteomes" id="UP000008851"/>
    </source>
</evidence>
<dbReference type="GeneID" id="77339834"/>
<gene>
    <name evidence="1" type="ORF">XOC_2644</name>
</gene>
<proteinExistence type="predicted"/>
<sequence>MPVTIERASKLYDAAELPAMFTAMQQVFARATADSYQQAA</sequence>
<accession>G7THH0</accession>
<dbReference type="HOGENOM" id="CLU_3298679_0_0_6"/>
<organism evidence="1 2">
    <name type="scientific">Xanthomonas oryzae pv. oryzicola (strain BLS256)</name>
    <dbReference type="NCBI Taxonomy" id="383407"/>
    <lineage>
        <taxon>Bacteria</taxon>
        <taxon>Pseudomonadati</taxon>
        <taxon>Pseudomonadota</taxon>
        <taxon>Gammaproteobacteria</taxon>
        <taxon>Lysobacterales</taxon>
        <taxon>Lysobacteraceae</taxon>
        <taxon>Xanthomonas</taxon>
    </lineage>
</organism>
<protein>
    <submittedName>
        <fullName evidence="1">Uncharacterized protein</fullName>
    </submittedName>
</protein>
<dbReference type="RefSeq" id="WP_014503535.1">
    <property type="nucleotide sequence ID" value="NC_017267.2"/>
</dbReference>